<geneLocation type="plasmid" evidence="6 7">
    <name>pBS3d</name>
</geneLocation>
<sequence>MTLSGFLAYSGALAIAAIIPGPQIVAIVAQALHSGYRKAAWMTAGMVVGDVIYLSAALAGLAYIAATFTTLLVVIKWAGVVYLCWLAYQFWIAPNSLQPQHGPSTAGGVFASGILVTLGNPKSVLFYVSILPTVVDVNALSGLDITPLLVMTAVILAVAQYPFALAGTRVRMALRSPRAMTMMNRSAAFCMGGAAVAIATRS</sequence>
<keyword evidence="5" id="KW-0472">Membrane</keyword>
<evidence type="ECO:0000256" key="4">
    <source>
        <dbReference type="ARBA" id="ARBA00022989"/>
    </source>
</evidence>
<keyword evidence="2" id="KW-1003">Cell membrane</keyword>
<evidence type="ECO:0000313" key="6">
    <source>
        <dbReference type="EMBL" id="QPK12844.1"/>
    </source>
</evidence>
<name>A0A7X6ETU7_9HYPH</name>
<dbReference type="AlphaFoldDB" id="A0A7X6ETU7"/>
<evidence type="ECO:0000256" key="2">
    <source>
        <dbReference type="ARBA" id="ARBA00022475"/>
    </source>
</evidence>
<keyword evidence="3" id="KW-0812">Transmembrane</keyword>
<evidence type="ECO:0000313" key="7">
    <source>
        <dbReference type="Proteomes" id="UP000540266"/>
    </source>
</evidence>
<keyword evidence="4" id="KW-1133">Transmembrane helix</keyword>
<protein>
    <submittedName>
        <fullName evidence="6">LysE family translocator</fullName>
    </submittedName>
</protein>
<dbReference type="GO" id="GO:0015171">
    <property type="term" value="F:amino acid transmembrane transporter activity"/>
    <property type="evidence" value="ECO:0007669"/>
    <property type="project" value="TreeGrafter"/>
</dbReference>
<organism evidence="6 7">
    <name type="scientific">Rhizobium phaseoli</name>
    <dbReference type="NCBI Taxonomy" id="396"/>
    <lineage>
        <taxon>Bacteria</taxon>
        <taxon>Pseudomonadati</taxon>
        <taxon>Pseudomonadota</taxon>
        <taxon>Alphaproteobacteria</taxon>
        <taxon>Hyphomicrobiales</taxon>
        <taxon>Rhizobiaceae</taxon>
        <taxon>Rhizobium/Agrobacterium group</taxon>
        <taxon>Rhizobium</taxon>
    </lineage>
</organism>
<dbReference type="InterPro" id="IPR001123">
    <property type="entry name" value="LeuE-type"/>
</dbReference>
<dbReference type="GO" id="GO:0005886">
    <property type="term" value="C:plasma membrane"/>
    <property type="evidence" value="ECO:0007669"/>
    <property type="project" value="UniProtKB-SubCell"/>
</dbReference>
<dbReference type="PANTHER" id="PTHR30086:SF20">
    <property type="entry name" value="ARGININE EXPORTER PROTEIN ARGO-RELATED"/>
    <property type="match status" value="1"/>
</dbReference>
<dbReference type="Proteomes" id="UP000540266">
    <property type="component" value="Plasmid pBS3d"/>
</dbReference>
<evidence type="ECO:0000256" key="5">
    <source>
        <dbReference type="ARBA" id="ARBA00023136"/>
    </source>
</evidence>
<accession>A0A7X6ETU7</accession>
<gene>
    <name evidence="6" type="ORF">HER27_028125</name>
</gene>
<proteinExistence type="predicted"/>
<dbReference type="Pfam" id="PF01810">
    <property type="entry name" value="LysE"/>
    <property type="match status" value="1"/>
</dbReference>
<evidence type="ECO:0000256" key="1">
    <source>
        <dbReference type="ARBA" id="ARBA00004651"/>
    </source>
</evidence>
<evidence type="ECO:0000256" key="3">
    <source>
        <dbReference type="ARBA" id="ARBA00022692"/>
    </source>
</evidence>
<dbReference type="EMBL" id="CP064935">
    <property type="protein sequence ID" value="QPK12844.1"/>
    <property type="molecule type" value="Genomic_DNA"/>
</dbReference>
<keyword evidence="6" id="KW-0614">Plasmid</keyword>
<dbReference type="RefSeq" id="WP_064829508.1">
    <property type="nucleotide sequence ID" value="NZ_CP013541.1"/>
</dbReference>
<dbReference type="PANTHER" id="PTHR30086">
    <property type="entry name" value="ARGININE EXPORTER PROTEIN ARGO"/>
    <property type="match status" value="1"/>
</dbReference>
<reference evidence="6 7" key="1">
    <citation type="submission" date="2020-11" db="EMBL/GenBank/DDBJ databases">
        <title>Indigenous Rhizobia Nodulating Common beans in Western Kenya.</title>
        <authorList>
            <person name="Wekesa C.S."/>
            <person name="Oelmueller R."/>
            <person name="Furch A.C."/>
        </authorList>
    </citation>
    <scope>NUCLEOTIDE SEQUENCE [LARGE SCALE GENOMIC DNA]</scope>
    <source>
        <strain evidence="7">BS3</strain>
        <plasmid evidence="6 7">pBS3d</plasmid>
    </source>
</reference>
<comment type="subcellular location">
    <subcellularLocation>
        <location evidence="1">Cell membrane</location>
        <topology evidence="1">Multi-pass membrane protein</topology>
    </subcellularLocation>
</comment>